<organism evidence="3 4">
    <name type="scientific">Telmatocola sphagniphila</name>
    <dbReference type="NCBI Taxonomy" id="1123043"/>
    <lineage>
        <taxon>Bacteria</taxon>
        <taxon>Pseudomonadati</taxon>
        <taxon>Planctomycetota</taxon>
        <taxon>Planctomycetia</taxon>
        <taxon>Gemmatales</taxon>
        <taxon>Gemmataceae</taxon>
    </lineage>
</organism>
<dbReference type="Pfam" id="PF13516">
    <property type="entry name" value="LRR_6"/>
    <property type="match status" value="1"/>
</dbReference>
<dbReference type="InterPro" id="IPR006553">
    <property type="entry name" value="Leu-rich_rpt_Cys-con_subtyp"/>
</dbReference>
<proteinExistence type="predicted"/>
<dbReference type="InterPro" id="IPR001611">
    <property type="entry name" value="Leu-rich_rpt"/>
</dbReference>
<dbReference type="KEGG" id="tsph:KIH39_21130"/>
<dbReference type="PROSITE" id="PS51257">
    <property type="entry name" value="PROKAR_LIPOPROTEIN"/>
    <property type="match status" value="1"/>
</dbReference>
<accession>A0A8E6B6I9</accession>
<dbReference type="InterPro" id="IPR055414">
    <property type="entry name" value="LRR_R13L4/SHOC2-like"/>
</dbReference>
<dbReference type="Proteomes" id="UP000676194">
    <property type="component" value="Chromosome"/>
</dbReference>
<dbReference type="EMBL" id="CP074694">
    <property type="protein sequence ID" value="QVL31325.1"/>
    <property type="molecule type" value="Genomic_DNA"/>
</dbReference>
<evidence type="ECO:0000256" key="1">
    <source>
        <dbReference type="ARBA" id="ARBA00022737"/>
    </source>
</evidence>
<evidence type="ECO:0000313" key="4">
    <source>
        <dbReference type="Proteomes" id="UP000676194"/>
    </source>
</evidence>
<dbReference type="GO" id="GO:0031146">
    <property type="term" value="P:SCF-dependent proteasomal ubiquitin-dependent protein catabolic process"/>
    <property type="evidence" value="ECO:0007669"/>
    <property type="project" value="TreeGrafter"/>
</dbReference>
<evidence type="ECO:0000259" key="2">
    <source>
        <dbReference type="Pfam" id="PF23598"/>
    </source>
</evidence>
<keyword evidence="1" id="KW-0677">Repeat</keyword>
<sequence length="911" mass="100840">MRRISALFLLFLTSCGGGNKPQAKVEIAEAPATTKAETKKLEPEKVTVKAVELSDYGYRFVIDLPTDVLVEPQKDGAVLLKRGETLAIRIDRKSSAFNLADQEELDVNHASTFFGSELEPALRFQFDKQEKGDVRQLEGRLQPGKAGYAVHIAGKFTEAQMNEMVAILATARVNESIKLLEQKQEDAAVRLSQTKIAIRRQNGLPTLALDRPVSPELLPDLLSLIDLRGLAFYKYPFKDADLVPFAKIPFVENLLLEGPGISDKAFETIKQWKWLRELRLIGTQVIGTGFNDLRSAQYLQEVSISFGPFRNAGLQSLQGVPLEKITLNTTDITDSGVAFLSQIPTLRTITLIDNRVEGKAIEGLSKMPELKSLAFIACPLDAAAFKAIAGCVKLESLAFGNIALGTSDLSWLGSLKDLESLSFFDTDMTAKSLQTLAAGPALKTLQIRDVNLPEAELLAFEKKNANLKVQYPRPRAEPDLLGVLPPKPISELPAADPKKMIDTHKGQIKINEEAEGKPIVAVVLKNSQVSNLDLAELRSLNKLERLDLTNCPGVFDQGLAYIGELKNLQVLKLNGTSITGDGFGFLKDLKNLTTLELPNQNFTTKQLAPLMALPNLERINCLNGENLYFKLKNLEGLKNLKELDLTSPDMVGFDPLMFLPHFKKLESLKVNNPASRSLPKVGELVELRTLQMTGIYYSRLDQWRPLSNLKELRELTISSGMLDDTKLVVLRELSNLEKLHLNCPRLTDKGIGRVRDYGKLRDLSLADCGISDATLESIGDMKELEELDLTGTQITDAGLAKLKEMEELRNLKIGNDKLTGKGLNELRSLKRIRTLQLSDMKFVDGTAEAIRGLNGLIEVHLLGCSLKSSDVEKILGLPELRRLTLPTLIETEQAKVDEIVKKYPKVKIVVQ</sequence>
<name>A0A8E6B6I9_9BACT</name>
<dbReference type="Pfam" id="PF23598">
    <property type="entry name" value="LRR_14"/>
    <property type="match status" value="1"/>
</dbReference>
<dbReference type="InterPro" id="IPR032675">
    <property type="entry name" value="LRR_dom_sf"/>
</dbReference>
<dbReference type="SMART" id="SM00367">
    <property type="entry name" value="LRR_CC"/>
    <property type="match status" value="3"/>
</dbReference>
<protein>
    <recommendedName>
        <fullName evidence="2">Disease resistance R13L4/SHOC-2-like LRR domain-containing protein</fullName>
    </recommendedName>
</protein>
<dbReference type="Gene3D" id="3.80.10.10">
    <property type="entry name" value="Ribonuclease Inhibitor"/>
    <property type="match status" value="5"/>
</dbReference>
<dbReference type="SUPFAM" id="SSF52047">
    <property type="entry name" value="RNI-like"/>
    <property type="match status" value="2"/>
</dbReference>
<feature type="domain" description="Disease resistance R13L4/SHOC-2-like LRR" evidence="2">
    <location>
        <begin position="527"/>
        <end position="751"/>
    </location>
</feature>
<reference evidence="3" key="1">
    <citation type="submission" date="2021-05" db="EMBL/GenBank/DDBJ databases">
        <title>Complete genome sequence of the cellulolytic planctomycete Telmatocola sphagniphila SP2T and characterization of the first cellulase from planctomycetes.</title>
        <authorList>
            <person name="Rakitin A.L."/>
            <person name="Beletsky A.V."/>
            <person name="Naumoff D.G."/>
            <person name="Kulichevskaya I.S."/>
            <person name="Mardanov A.V."/>
            <person name="Ravin N.V."/>
            <person name="Dedysh S.N."/>
        </authorList>
    </citation>
    <scope>NUCLEOTIDE SEQUENCE</scope>
    <source>
        <strain evidence="3">SP2T</strain>
    </source>
</reference>
<gene>
    <name evidence="3" type="ORF">KIH39_21130</name>
</gene>
<dbReference type="PANTHER" id="PTHR13318">
    <property type="entry name" value="PARTNER OF PAIRED, ISOFORM B-RELATED"/>
    <property type="match status" value="1"/>
</dbReference>
<dbReference type="AlphaFoldDB" id="A0A8E6B6I9"/>
<keyword evidence="4" id="KW-1185">Reference proteome</keyword>
<dbReference type="RefSeq" id="WP_213495206.1">
    <property type="nucleotide sequence ID" value="NZ_CP074694.1"/>
</dbReference>
<dbReference type="GO" id="GO:0019005">
    <property type="term" value="C:SCF ubiquitin ligase complex"/>
    <property type="evidence" value="ECO:0007669"/>
    <property type="project" value="TreeGrafter"/>
</dbReference>
<evidence type="ECO:0000313" key="3">
    <source>
        <dbReference type="EMBL" id="QVL31325.1"/>
    </source>
</evidence>